<dbReference type="Gene3D" id="3.40.50.2000">
    <property type="entry name" value="Glycogen Phosphorylase B"/>
    <property type="match status" value="2"/>
</dbReference>
<dbReference type="InterPro" id="IPR028098">
    <property type="entry name" value="Glyco_trans_4-like_N"/>
</dbReference>
<keyword evidence="1" id="KW-0472">Membrane</keyword>
<evidence type="ECO:0000259" key="2">
    <source>
        <dbReference type="Pfam" id="PF00534"/>
    </source>
</evidence>
<dbReference type="InterPro" id="IPR001296">
    <property type="entry name" value="Glyco_trans_1"/>
</dbReference>
<dbReference type="SUPFAM" id="SSF53756">
    <property type="entry name" value="UDP-Glycosyltransferase/glycogen phosphorylase"/>
    <property type="match status" value="1"/>
</dbReference>
<dbReference type="RefSeq" id="WP_210094290.1">
    <property type="nucleotide sequence ID" value="NZ_CP139098.1"/>
</dbReference>
<name>A0ABS4F6U0_9BACL</name>
<gene>
    <name evidence="4" type="ORF">J2Z18_001045</name>
</gene>
<organism evidence="4 5">
    <name type="scientific">Paenibacillus lactis</name>
    <dbReference type="NCBI Taxonomy" id="228574"/>
    <lineage>
        <taxon>Bacteria</taxon>
        <taxon>Bacillati</taxon>
        <taxon>Bacillota</taxon>
        <taxon>Bacilli</taxon>
        <taxon>Bacillales</taxon>
        <taxon>Paenibacillaceae</taxon>
        <taxon>Paenibacillus</taxon>
    </lineage>
</organism>
<dbReference type="GeneID" id="95403081"/>
<dbReference type="Proteomes" id="UP000706926">
    <property type="component" value="Unassembled WGS sequence"/>
</dbReference>
<feature type="domain" description="Glycosyltransferase subfamily 4-like N-terminal" evidence="3">
    <location>
        <begin position="14"/>
        <end position="184"/>
    </location>
</feature>
<evidence type="ECO:0000259" key="3">
    <source>
        <dbReference type="Pfam" id="PF13439"/>
    </source>
</evidence>
<feature type="transmembrane region" description="Helical" evidence="1">
    <location>
        <begin position="64"/>
        <end position="81"/>
    </location>
</feature>
<protein>
    <submittedName>
        <fullName evidence="4">Glycosyltransferase involved in cell wall biosynthesis</fullName>
    </submittedName>
</protein>
<keyword evidence="1" id="KW-0812">Transmembrane</keyword>
<dbReference type="CDD" id="cd03801">
    <property type="entry name" value="GT4_PimA-like"/>
    <property type="match status" value="1"/>
</dbReference>
<evidence type="ECO:0000313" key="4">
    <source>
        <dbReference type="EMBL" id="MBP1891973.1"/>
    </source>
</evidence>
<evidence type="ECO:0000256" key="1">
    <source>
        <dbReference type="SAM" id="Phobius"/>
    </source>
</evidence>
<dbReference type="Pfam" id="PF00534">
    <property type="entry name" value="Glycos_transf_1"/>
    <property type="match status" value="1"/>
</dbReference>
<dbReference type="EMBL" id="JAGGKI010000002">
    <property type="protein sequence ID" value="MBP1891973.1"/>
    <property type="molecule type" value="Genomic_DNA"/>
</dbReference>
<dbReference type="Pfam" id="PF13439">
    <property type="entry name" value="Glyco_transf_4"/>
    <property type="match status" value="1"/>
</dbReference>
<keyword evidence="1" id="KW-1133">Transmembrane helix</keyword>
<feature type="domain" description="Glycosyl transferase family 1" evidence="2">
    <location>
        <begin position="192"/>
        <end position="351"/>
    </location>
</feature>
<dbReference type="PANTHER" id="PTHR12526:SF630">
    <property type="entry name" value="GLYCOSYLTRANSFERASE"/>
    <property type="match status" value="1"/>
</dbReference>
<comment type="caution">
    <text evidence="4">The sequence shown here is derived from an EMBL/GenBank/DDBJ whole genome shotgun (WGS) entry which is preliminary data.</text>
</comment>
<proteinExistence type="predicted"/>
<sequence length="383" mass="44186">MKICFVTHKVKKGDGQGRVNYEVIVKAITEGHEVSIICSELAEELQGHPQVTWLKRGTRRIPTLLLQYQWFALISAIWIWMNRSKIDLVVVNGFITYARSDINCIHFVHSAWIKSWYHPFREHKNARSFYQLIYNGLNAFLERYALRRTRQIIAVSQQVKQELVQDARVEAQRIAVIPNGVDLNEFYPRTVNRADYYLADDRTYALFAGDLRSRRKNLDTVLAALAEVKDIELIVLGYTERSPYPQLAEQLGISDRVHFLGYRRDIADMMSLADLFIFPSRYEPFSLVILEAMASGLPVITSNRCGVVELLSDQSAVVIEDPDDTSALVRALRELSSNKERLEMMAVKAREDAESHSWEHMSGKYLRLFHYAMHPKFETVNQA</sequence>
<evidence type="ECO:0000313" key="5">
    <source>
        <dbReference type="Proteomes" id="UP000706926"/>
    </source>
</evidence>
<dbReference type="PANTHER" id="PTHR12526">
    <property type="entry name" value="GLYCOSYLTRANSFERASE"/>
    <property type="match status" value="1"/>
</dbReference>
<reference evidence="4 5" key="1">
    <citation type="submission" date="2021-03" db="EMBL/GenBank/DDBJ databases">
        <title>Genomic Encyclopedia of Type Strains, Phase IV (KMG-IV): sequencing the most valuable type-strain genomes for metagenomic binning, comparative biology and taxonomic classification.</title>
        <authorList>
            <person name="Goeker M."/>
        </authorList>
    </citation>
    <scope>NUCLEOTIDE SEQUENCE [LARGE SCALE GENOMIC DNA]</scope>
    <source>
        <strain evidence="4 5">DSM 15596</strain>
    </source>
</reference>
<keyword evidence="5" id="KW-1185">Reference proteome</keyword>
<accession>A0ABS4F6U0</accession>